<dbReference type="EC" id="3.6.1.55" evidence="11"/>
<dbReference type="GO" id="GO:0008413">
    <property type="term" value="F:8-oxo-7,8-dihydroguanosine triphosphate pyrophosphatase activity"/>
    <property type="evidence" value="ECO:0007669"/>
    <property type="project" value="TreeGrafter"/>
</dbReference>
<comment type="similarity">
    <text evidence="2">Belongs to the Nudix hydrolase family.</text>
</comment>
<keyword evidence="6" id="KW-0227">DNA damage</keyword>
<dbReference type="GO" id="GO:0044716">
    <property type="term" value="F:8-oxo-GDP phosphatase activity"/>
    <property type="evidence" value="ECO:0007669"/>
    <property type="project" value="TreeGrafter"/>
</dbReference>
<proteinExistence type="inferred from homology"/>
<evidence type="ECO:0000256" key="7">
    <source>
        <dbReference type="ARBA" id="ARBA00022801"/>
    </source>
</evidence>
<evidence type="ECO:0000313" key="13">
    <source>
        <dbReference type="EMBL" id="OGD34489.1"/>
    </source>
</evidence>
<dbReference type="GO" id="GO:0035539">
    <property type="term" value="F:8-oxo-7,8-dihydrodeoxyguanosine triphosphate pyrophosphatase activity"/>
    <property type="evidence" value="ECO:0007669"/>
    <property type="project" value="UniProtKB-EC"/>
</dbReference>
<dbReference type="PANTHER" id="PTHR47707">
    <property type="entry name" value="8-OXO-DGTP DIPHOSPHATASE"/>
    <property type="match status" value="1"/>
</dbReference>
<dbReference type="Pfam" id="PF00293">
    <property type="entry name" value="NUDIX"/>
    <property type="match status" value="1"/>
</dbReference>
<dbReference type="GO" id="GO:0044715">
    <property type="term" value="F:8-oxo-dGDP phosphatase activity"/>
    <property type="evidence" value="ECO:0007669"/>
    <property type="project" value="TreeGrafter"/>
</dbReference>
<evidence type="ECO:0000256" key="11">
    <source>
        <dbReference type="ARBA" id="ARBA00038905"/>
    </source>
</evidence>
<accession>A0A1F5BV53</accession>
<dbReference type="GO" id="GO:0006260">
    <property type="term" value="P:DNA replication"/>
    <property type="evidence" value="ECO:0007669"/>
    <property type="project" value="UniProtKB-KW"/>
</dbReference>
<reference evidence="13 14" key="1">
    <citation type="journal article" date="2016" name="Nat. Commun.">
        <title>Thousands of microbial genomes shed light on interconnected biogeochemical processes in an aquifer system.</title>
        <authorList>
            <person name="Anantharaman K."/>
            <person name="Brown C.T."/>
            <person name="Hug L.A."/>
            <person name="Sharon I."/>
            <person name="Castelle C.J."/>
            <person name="Probst A.J."/>
            <person name="Thomas B.C."/>
            <person name="Singh A."/>
            <person name="Wilkins M.J."/>
            <person name="Karaoz U."/>
            <person name="Brodie E.L."/>
            <person name="Williams K.H."/>
            <person name="Hubbard S.S."/>
            <person name="Banfield J.F."/>
        </authorList>
    </citation>
    <scope>NUCLEOTIDE SEQUENCE [LARGE SCALE GENOMIC DNA]</scope>
</reference>
<evidence type="ECO:0000256" key="1">
    <source>
        <dbReference type="ARBA" id="ARBA00001946"/>
    </source>
</evidence>
<comment type="cofactor">
    <cofactor evidence="1">
        <name>Mg(2+)</name>
        <dbReference type="ChEBI" id="CHEBI:18420"/>
    </cofactor>
</comment>
<dbReference type="InterPro" id="IPR015797">
    <property type="entry name" value="NUDIX_hydrolase-like_dom_sf"/>
</dbReference>
<evidence type="ECO:0000259" key="12">
    <source>
        <dbReference type="PROSITE" id="PS51462"/>
    </source>
</evidence>
<dbReference type="EMBL" id="MEYS01000001">
    <property type="protein sequence ID" value="OGD34489.1"/>
    <property type="molecule type" value="Genomic_DNA"/>
</dbReference>
<evidence type="ECO:0000256" key="4">
    <source>
        <dbReference type="ARBA" id="ARBA00022705"/>
    </source>
</evidence>
<keyword evidence="3" id="KW-0515">Mutator protein</keyword>
<evidence type="ECO:0000256" key="3">
    <source>
        <dbReference type="ARBA" id="ARBA00022457"/>
    </source>
</evidence>
<evidence type="ECO:0000313" key="14">
    <source>
        <dbReference type="Proteomes" id="UP000176650"/>
    </source>
</evidence>
<feature type="domain" description="Nudix hydrolase" evidence="12">
    <location>
        <begin position="6"/>
        <end position="134"/>
    </location>
</feature>
<organism evidence="13 14">
    <name type="scientific">Candidatus Azambacteria bacterium RIFCSPLOWO2_01_FULL_46_25</name>
    <dbReference type="NCBI Taxonomy" id="1797298"/>
    <lineage>
        <taxon>Bacteria</taxon>
        <taxon>Candidatus Azamiibacteriota</taxon>
    </lineage>
</organism>
<dbReference type="GO" id="GO:0046872">
    <property type="term" value="F:metal ion binding"/>
    <property type="evidence" value="ECO:0007669"/>
    <property type="project" value="UniProtKB-KW"/>
</dbReference>
<dbReference type="AlphaFoldDB" id="A0A1F5BV53"/>
<evidence type="ECO:0000256" key="5">
    <source>
        <dbReference type="ARBA" id="ARBA00022723"/>
    </source>
</evidence>
<keyword evidence="7" id="KW-0378">Hydrolase</keyword>
<dbReference type="InterPro" id="IPR047127">
    <property type="entry name" value="MutT-like"/>
</dbReference>
<evidence type="ECO:0000256" key="8">
    <source>
        <dbReference type="ARBA" id="ARBA00022842"/>
    </source>
</evidence>
<comment type="caution">
    <text evidence="13">The sequence shown here is derived from an EMBL/GenBank/DDBJ whole genome shotgun (WGS) entry which is preliminary data.</text>
</comment>
<sequence length="137" mass="15754">MREIQKFQVGIKAFMVNEKDKLLLMQESRGVWEIPGGRIDVGEELLPHADILKREIAEELGEGVRYEISRPVTTWVRQNPSGFVFLIGFLCIKKSGDIVLSPEHKACRWVDAQSWQQMPLAPGYHNAIGQFWKAYKQ</sequence>
<dbReference type="SUPFAM" id="SSF55811">
    <property type="entry name" value="Nudix"/>
    <property type="match status" value="1"/>
</dbReference>
<keyword evidence="9" id="KW-0234">DNA repair</keyword>
<evidence type="ECO:0000256" key="9">
    <source>
        <dbReference type="ARBA" id="ARBA00023204"/>
    </source>
</evidence>
<dbReference type="Gene3D" id="3.90.79.10">
    <property type="entry name" value="Nucleoside Triphosphate Pyrophosphohydrolase"/>
    <property type="match status" value="1"/>
</dbReference>
<protein>
    <recommendedName>
        <fullName evidence="11">8-oxo-dGTP diphosphatase</fullName>
        <ecNumber evidence="11">3.6.1.55</ecNumber>
    </recommendedName>
</protein>
<dbReference type="STRING" id="1797298.A2988_03140"/>
<evidence type="ECO:0000256" key="6">
    <source>
        <dbReference type="ARBA" id="ARBA00022763"/>
    </source>
</evidence>
<dbReference type="InterPro" id="IPR000086">
    <property type="entry name" value="NUDIX_hydrolase_dom"/>
</dbReference>
<name>A0A1F5BV53_9BACT</name>
<dbReference type="PROSITE" id="PS51462">
    <property type="entry name" value="NUDIX"/>
    <property type="match status" value="1"/>
</dbReference>
<dbReference type="Proteomes" id="UP000176650">
    <property type="component" value="Unassembled WGS sequence"/>
</dbReference>
<comment type="catalytic activity">
    <reaction evidence="10">
        <text>8-oxo-dGTP + H2O = 8-oxo-dGMP + diphosphate + H(+)</text>
        <dbReference type="Rhea" id="RHEA:31575"/>
        <dbReference type="ChEBI" id="CHEBI:15377"/>
        <dbReference type="ChEBI" id="CHEBI:15378"/>
        <dbReference type="ChEBI" id="CHEBI:33019"/>
        <dbReference type="ChEBI" id="CHEBI:63224"/>
        <dbReference type="ChEBI" id="CHEBI:77896"/>
        <dbReference type="EC" id="3.6.1.55"/>
    </reaction>
</comment>
<keyword evidence="8" id="KW-0460">Magnesium</keyword>
<evidence type="ECO:0000256" key="10">
    <source>
        <dbReference type="ARBA" id="ARBA00035861"/>
    </source>
</evidence>
<dbReference type="GO" id="GO:0006281">
    <property type="term" value="P:DNA repair"/>
    <property type="evidence" value="ECO:0007669"/>
    <property type="project" value="UniProtKB-KW"/>
</dbReference>
<dbReference type="PANTHER" id="PTHR47707:SF1">
    <property type="entry name" value="NUDIX HYDROLASE FAMILY PROTEIN"/>
    <property type="match status" value="1"/>
</dbReference>
<keyword evidence="4" id="KW-0235">DNA replication</keyword>
<evidence type="ECO:0000256" key="2">
    <source>
        <dbReference type="ARBA" id="ARBA00005582"/>
    </source>
</evidence>
<keyword evidence="5" id="KW-0479">Metal-binding</keyword>
<gene>
    <name evidence="13" type="ORF">A2988_03140</name>
</gene>